<protein>
    <submittedName>
        <fullName evidence="3">Uncharacterized protein</fullName>
    </submittedName>
</protein>
<gene>
    <name evidence="3" type="ORF">BHC48_03755</name>
</gene>
<sequence length="284" mass="32141">MAFKNLYELLKLKPTATPKDIAQAMKNAAQNQMISLDDLKQCKQLLLNEEARKKYNARLYAEYPEILIELTKPKEPEPAELEPAELETPEPVNTAASKKKRYIFISAACAVVIAVIGGVYFKYYKPISDAKEAVKDILKDPDSAKFYNVKRFVNSKSKIVSVCGKVNAKVPAGGYGGKQPFVYLVETKEAVLIPDKRPESIVKDFFYSTIYRINCLNADPDELSQQSAEAIVRLVEYEKLANEREATSIYDVTYNHLGKKMKEMSEKMEKDKQAISIYSHSDDE</sequence>
<evidence type="ECO:0000256" key="1">
    <source>
        <dbReference type="SAM" id="MobiDB-lite"/>
    </source>
</evidence>
<proteinExistence type="predicted"/>
<organism evidence="3 4">
    <name type="scientific">Snodgrassella alvi</name>
    <dbReference type="NCBI Taxonomy" id="1196083"/>
    <lineage>
        <taxon>Bacteria</taxon>
        <taxon>Pseudomonadati</taxon>
        <taxon>Pseudomonadota</taxon>
        <taxon>Betaproteobacteria</taxon>
        <taxon>Neisseriales</taxon>
        <taxon>Neisseriaceae</taxon>
        <taxon>Snodgrassella</taxon>
    </lineage>
</organism>
<feature type="transmembrane region" description="Helical" evidence="2">
    <location>
        <begin position="102"/>
        <end position="121"/>
    </location>
</feature>
<keyword evidence="2" id="KW-1133">Transmembrane helix</keyword>
<evidence type="ECO:0000313" key="3">
    <source>
        <dbReference type="EMBL" id="PIT51416.1"/>
    </source>
</evidence>
<dbReference type="Proteomes" id="UP000231484">
    <property type="component" value="Unassembled WGS sequence"/>
</dbReference>
<dbReference type="AlphaFoldDB" id="A0A2N9XS10"/>
<feature type="region of interest" description="Disordered" evidence="1">
    <location>
        <begin position="265"/>
        <end position="284"/>
    </location>
</feature>
<evidence type="ECO:0000313" key="4">
    <source>
        <dbReference type="Proteomes" id="UP000231484"/>
    </source>
</evidence>
<accession>A0A2N9XS10</accession>
<reference evidence="3 4" key="1">
    <citation type="journal article" date="2017" name="MBio">
        <title>Type VI secretion-mediated competition in the bee gut microbiome.</title>
        <authorList>
            <person name="Steele M.I."/>
            <person name="Kwong W.K."/>
            <person name="Powell J.E."/>
            <person name="Whiteley M."/>
            <person name="Moran N.A."/>
        </authorList>
    </citation>
    <scope>NUCLEOTIDE SEQUENCE [LARGE SCALE GENOMIC DNA]</scope>
    <source>
        <strain evidence="3 4">Occ4-2</strain>
    </source>
</reference>
<dbReference type="EMBL" id="MEIQ01000028">
    <property type="protein sequence ID" value="PIT51416.1"/>
    <property type="molecule type" value="Genomic_DNA"/>
</dbReference>
<name>A0A2N9XS10_9NEIS</name>
<keyword evidence="2" id="KW-0472">Membrane</keyword>
<comment type="caution">
    <text evidence="3">The sequence shown here is derived from an EMBL/GenBank/DDBJ whole genome shotgun (WGS) entry which is preliminary data.</text>
</comment>
<evidence type="ECO:0000256" key="2">
    <source>
        <dbReference type="SAM" id="Phobius"/>
    </source>
</evidence>
<keyword evidence="2" id="KW-0812">Transmembrane</keyword>